<sequence length="620" mass="70737">MENIAREEAVVGERETSLNAKTWAGKAENRYGESGRERPKLVSLDKKSKMLLIVERTGREDVPPILSWRAWNEMREISCYKTGGDVIRTEVFSMQAVGLEDIIDATQLAKKKIEKARNTQGPYTRETDSKLQARRDKGLSYRCDEPFSKGHRCKNKELRLYVVVDDLEDTEMEDILNEEAMVEVSLVVEFSLNSVTFISLKLVEDLKLSMAVTTNYGFIMDSGKRFNVEECVKESRGFENKLSMTFLVGDTKTILKGDLSLTRMEVSLKMLVMTWQPDDQGFLIDFRAMGIPIIDRQLVVKGSVEEFQALNWATVPDKVLIPMIDEVLDELNGASIFSKIDLKFGYHRIWVRDEDVRKTTFRTHEGHYEFQNKADEALSRIPVKACLDMITVPSLLDIEGQISTPQNVELNSNRFTFHDPVIGGHLGKLRTYKRIAAELFWEEMKNDIKLQSGTTPNDSVEYQLQSRDEMLAAIKAVQTTAVAKKRCENLSSEYFGPYMVLGRVGEVAYLLACQKPLKYIRFSTCSQLKKAVGDHQVQTDISLLNDQMELDQPTHEATWGSYAMLTNQYPNFHLEDKMSIRCLFSMGYCNWELSTLLVPAASDYLSKAFKPCSWGLFETI</sequence>
<dbReference type="AlphaFoldDB" id="A0A5A7V5R5"/>
<dbReference type="PANTHER" id="PTHR24559">
    <property type="entry name" value="TRANSPOSON TY3-I GAG-POL POLYPROTEIN"/>
    <property type="match status" value="1"/>
</dbReference>
<dbReference type="SUPFAM" id="SSF56672">
    <property type="entry name" value="DNA/RNA polymerases"/>
    <property type="match status" value="1"/>
</dbReference>
<reference evidence="2 3" key="1">
    <citation type="submission" date="2019-08" db="EMBL/GenBank/DDBJ databases">
        <title>Draft genome sequences of two oriental melons (Cucumis melo L. var makuwa).</title>
        <authorList>
            <person name="Kwon S.-Y."/>
        </authorList>
    </citation>
    <scope>NUCLEOTIDE SEQUENCE [LARGE SCALE GENOMIC DNA]</scope>
    <source>
        <strain evidence="3">cv. SW 3</strain>
        <tissue evidence="2">Leaf</tissue>
    </source>
</reference>
<evidence type="ECO:0000313" key="2">
    <source>
        <dbReference type="EMBL" id="KAA0062594.1"/>
    </source>
</evidence>
<feature type="domain" description="Integrase zinc-binding" evidence="1">
    <location>
        <begin position="417"/>
        <end position="449"/>
    </location>
</feature>
<proteinExistence type="predicted"/>
<name>A0A5A7V5R5_CUCMM</name>
<dbReference type="Proteomes" id="UP000321393">
    <property type="component" value="Unassembled WGS sequence"/>
</dbReference>
<accession>A0A5A7V5R5</accession>
<dbReference type="InterPro" id="IPR053134">
    <property type="entry name" value="RNA-dir_DNA_polymerase"/>
</dbReference>
<dbReference type="InterPro" id="IPR043502">
    <property type="entry name" value="DNA/RNA_pol_sf"/>
</dbReference>
<gene>
    <name evidence="2" type="ORF">E6C27_scaffold79G00900</name>
</gene>
<dbReference type="InterPro" id="IPR041588">
    <property type="entry name" value="Integrase_H2C2"/>
</dbReference>
<evidence type="ECO:0000259" key="1">
    <source>
        <dbReference type="Pfam" id="PF17921"/>
    </source>
</evidence>
<evidence type="ECO:0000313" key="3">
    <source>
        <dbReference type="Proteomes" id="UP000321393"/>
    </source>
</evidence>
<organism evidence="2 3">
    <name type="scientific">Cucumis melo var. makuwa</name>
    <name type="common">Oriental melon</name>
    <dbReference type="NCBI Taxonomy" id="1194695"/>
    <lineage>
        <taxon>Eukaryota</taxon>
        <taxon>Viridiplantae</taxon>
        <taxon>Streptophyta</taxon>
        <taxon>Embryophyta</taxon>
        <taxon>Tracheophyta</taxon>
        <taxon>Spermatophyta</taxon>
        <taxon>Magnoliopsida</taxon>
        <taxon>eudicotyledons</taxon>
        <taxon>Gunneridae</taxon>
        <taxon>Pentapetalae</taxon>
        <taxon>rosids</taxon>
        <taxon>fabids</taxon>
        <taxon>Cucurbitales</taxon>
        <taxon>Cucurbitaceae</taxon>
        <taxon>Benincaseae</taxon>
        <taxon>Cucumis</taxon>
    </lineage>
</organism>
<protein>
    <submittedName>
        <fullName evidence="2">Ty3-gypsy retrotransposon protein</fullName>
    </submittedName>
</protein>
<comment type="caution">
    <text evidence="2">The sequence shown here is derived from an EMBL/GenBank/DDBJ whole genome shotgun (WGS) entry which is preliminary data.</text>
</comment>
<dbReference type="EMBL" id="SSTE01004244">
    <property type="protein sequence ID" value="KAA0062594.1"/>
    <property type="molecule type" value="Genomic_DNA"/>
</dbReference>
<dbReference type="InterPro" id="IPR043128">
    <property type="entry name" value="Rev_trsase/Diguanyl_cyclase"/>
</dbReference>
<dbReference type="Gene3D" id="3.30.70.270">
    <property type="match status" value="1"/>
</dbReference>
<dbReference type="PANTHER" id="PTHR24559:SF450">
    <property type="entry name" value="RNA-DIRECTED DNA POLYMERASE HOMOLOG"/>
    <property type="match status" value="1"/>
</dbReference>
<dbReference type="Pfam" id="PF17921">
    <property type="entry name" value="Integrase_H2C2"/>
    <property type="match status" value="1"/>
</dbReference>
<dbReference type="Gene3D" id="3.10.10.10">
    <property type="entry name" value="HIV Type 1 Reverse Transcriptase, subunit A, domain 1"/>
    <property type="match status" value="1"/>
</dbReference>